<gene>
    <name evidence="4" type="ORF">E0L32_008912</name>
</gene>
<dbReference type="SUPFAM" id="SSF56808">
    <property type="entry name" value="Ribosomal protein L1"/>
    <property type="match status" value="1"/>
</dbReference>
<dbReference type="InParanoid" id="A0A507B051"/>
<evidence type="ECO:0000313" key="4">
    <source>
        <dbReference type="EMBL" id="TPX09890.1"/>
    </source>
</evidence>
<accession>A0A507B051</accession>
<protein>
    <recommendedName>
        <fullName evidence="6">Ribosomal protein L1</fullName>
    </recommendedName>
</protein>
<dbReference type="FunFam" id="3.40.50.790:FF:000001">
    <property type="entry name" value="50S ribosomal protein L1"/>
    <property type="match status" value="1"/>
</dbReference>
<evidence type="ECO:0000256" key="1">
    <source>
        <dbReference type="ARBA" id="ARBA00010531"/>
    </source>
</evidence>
<proteinExistence type="inferred from homology"/>
<dbReference type="FunCoup" id="A0A507B051">
    <property type="interactions" value="240"/>
</dbReference>
<dbReference type="EMBL" id="SKBQ01000061">
    <property type="protein sequence ID" value="TPX09890.1"/>
    <property type="molecule type" value="Genomic_DNA"/>
</dbReference>
<dbReference type="PANTHER" id="PTHR36427:SF3">
    <property type="entry name" value="LARGE RIBOSOMAL SUBUNIT PROTEIN UL1M"/>
    <property type="match status" value="1"/>
</dbReference>
<dbReference type="Pfam" id="PF00687">
    <property type="entry name" value="Ribosomal_L1"/>
    <property type="match status" value="1"/>
</dbReference>
<dbReference type="RefSeq" id="XP_030991601.1">
    <property type="nucleotide sequence ID" value="XM_031143819.1"/>
</dbReference>
<reference evidence="4 5" key="1">
    <citation type="submission" date="2019-06" db="EMBL/GenBank/DDBJ databases">
        <title>Draft genome sequence of the filamentous fungus Phialemoniopsis curvata isolated from diesel fuel.</title>
        <authorList>
            <person name="Varaljay V.A."/>
            <person name="Lyon W.J."/>
            <person name="Crouch A.L."/>
            <person name="Drake C.E."/>
            <person name="Hollomon J.M."/>
            <person name="Nadeau L.J."/>
            <person name="Nunn H.S."/>
            <person name="Stevenson B.S."/>
            <person name="Bojanowski C.L."/>
            <person name="Crookes-Goodson W.J."/>
        </authorList>
    </citation>
    <scope>NUCLEOTIDE SEQUENCE [LARGE SCALE GENOMIC DNA]</scope>
    <source>
        <strain evidence="4 5">D216</strain>
    </source>
</reference>
<evidence type="ECO:0000256" key="2">
    <source>
        <dbReference type="ARBA" id="ARBA00022980"/>
    </source>
</evidence>
<comment type="similarity">
    <text evidence="1">Belongs to the universal ribosomal protein uL1 family.</text>
</comment>
<dbReference type="GeneID" id="41976359"/>
<dbReference type="STRING" id="1093900.A0A507B051"/>
<dbReference type="Proteomes" id="UP000319257">
    <property type="component" value="Unassembled WGS sequence"/>
</dbReference>
<dbReference type="Gene3D" id="3.40.50.790">
    <property type="match status" value="1"/>
</dbReference>
<dbReference type="PANTHER" id="PTHR36427">
    <property type="entry name" value="54S RIBOSOMAL PROTEIN L1, MITOCHONDRIAL"/>
    <property type="match status" value="1"/>
</dbReference>
<sequence>MAATNQCLASLARLSLSTTSRPTGAVSRAARPLLQTTCASQVRYAGAGGTRKREKKKKTYKEFKVWDKEKLEQYSLCDAMRYIRAFEVGRNPMSVKYSVALKLKTMKSGPVIRNRIRLPHPVKSDVRIGVIAKEDSAAAQEARQGGAVAVGEESLFEAIRAGNIPFNRLICHSDSVMALNAAKLGRVLGPKGLMPSMKTKTITGDVKGLMRELVGADEYREREGTVRMAVGQLGFSPEQLADNVKVLMKQIKSDIGAVDDSFTKEVDDIVLSSTNGPGFSLSGGFNPTDDKITPAHLAGQM</sequence>
<evidence type="ECO:0008006" key="6">
    <source>
        <dbReference type="Google" id="ProtNLM"/>
    </source>
</evidence>
<evidence type="ECO:0000256" key="3">
    <source>
        <dbReference type="ARBA" id="ARBA00023274"/>
    </source>
</evidence>
<keyword evidence="3" id="KW-0687">Ribonucleoprotein</keyword>
<organism evidence="4 5">
    <name type="scientific">Thyridium curvatum</name>
    <dbReference type="NCBI Taxonomy" id="1093900"/>
    <lineage>
        <taxon>Eukaryota</taxon>
        <taxon>Fungi</taxon>
        <taxon>Dikarya</taxon>
        <taxon>Ascomycota</taxon>
        <taxon>Pezizomycotina</taxon>
        <taxon>Sordariomycetes</taxon>
        <taxon>Sordariomycetidae</taxon>
        <taxon>Thyridiales</taxon>
        <taxon>Thyridiaceae</taxon>
        <taxon>Thyridium</taxon>
    </lineage>
</organism>
<evidence type="ECO:0000313" key="5">
    <source>
        <dbReference type="Proteomes" id="UP000319257"/>
    </source>
</evidence>
<comment type="caution">
    <text evidence="4">The sequence shown here is derived from an EMBL/GenBank/DDBJ whole genome shotgun (WGS) entry which is preliminary data.</text>
</comment>
<dbReference type="GO" id="GO:0005762">
    <property type="term" value="C:mitochondrial large ribosomal subunit"/>
    <property type="evidence" value="ECO:0007669"/>
    <property type="project" value="TreeGrafter"/>
</dbReference>
<dbReference type="OrthoDB" id="1747252at2759"/>
<dbReference type="Gene3D" id="3.30.190.20">
    <property type="match status" value="1"/>
</dbReference>
<keyword evidence="5" id="KW-1185">Reference proteome</keyword>
<name>A0A507B051_9PEZI</name>
<dbReference type="GO" id="GO:0003735">
    <property type="term" value="F:structural constituent of ribosome"/>
    <property type="evidence" value="ECO:0007669"/>
    <property type="project" value="TreeGrafter"/>
</dbReference>
<dbReference type="CDD" id="cd00403">
    <property type="entry name" value="Ribosomal_L1"/>
    <property type="match status" value="1"/>
</dbReference>
<dbReference type="InterPro" id="IPR023674">
    <property type="entry name" value="Ribosomal_uL1-like"/>
</dbReference>
<keyword evidence="2" id="KW-0689">Ribosomal protein</keyword>
<dbReference type="InterPro" id="IPR016095">
    <property type="entry name" value="Ribosomal_uL1_3-a/b-sand"/>
</dbReference>
<dbReference type="AlphaFoldDB" id="A0A507B051"/>
<dbReference type="InterPro" id="IPR028364">
    <property type="entry name" value="Ribosomal_uL1/biogenesis"/>
</dbReference>